<dbReference type="PANTHER" id="PTHR10357:SF217">
    <property type="entry name" value="TREHALOSE-6-PHOSPHATE HYDROLASE"/>
    <property type="match status" value="1"/>
</dbReference>
<gene>
    <name evidence="6" type="primary">treC</name>
    <name evidence="6" type="ORF">JQC72_00175</name>
</gene>
<evidence type="ECO:0000256" key="4">
    <source>
        <dbReference type="NCBIfam" id="TIGR02403"/>
    </source>
</evidence>
<proteinExistence type="inferred from homology"/>
<dbReference type="Gene3D" id="3.90.400.10">
    <property type="entry name" value="Oligo-1,6-glucosidase, Domain 2"/>
    <property type="match status" value="1"/>
</dbReference>
<dbReference type="SUPFAM" id="SSF51011">
    <property type="entry name" value="Glycosyl hydrolase domain"/>
    <property type="match status" value="1"/>
</dbReference>
<dbReference type="InterPro" id="IPR045857">
    <property type="entry name" value="O16G_dom_2"/>
</dbReference>
<dbReference type="InterPro" id="IPR006047">
    <property type="entry name" value="GH13_cat_dom"/>
</dbReference>
<feature type="domain" description="Glycosyl hydrolase family 13 catalytic" evidence="5">
    <location>
        <begin position="13"/>
        <end position="419"/>
    </location>
</feature>
<protein>
    <recommendedName>
        <fullName evidence="4">Alpha,alpha-phosphotrehalase</fullName>
        <ecNumber evidence="4">3.2.1.93</ecNumber>
    </recommendedName>
</protein>
<name>A0ABS2WEG6_9BACL</name>
<evidence type="ECO:0000256" key="3">
    <source>
        <dbReference type="ARBA" id="ARBA00023295"/>
    </source>
</evidence>
<dbReference type="GO" id="GO:0008788">
    <property type="term" value="F:alpha,alpha-phosphotrehalase activity"/>
    <property type="evidence" value="ECO:0007669"/>
    <property type="project" value="UniProtKB-EC"/>
</dbReference>
<dbReference type="SUPFAM" id="SSF51445">
    <property type="entry name" value="(Trans)glycosidases"/>
    <property type="match status" value="1"/>
</dbReference>
<evidence type="ECO:0000259" key="5">
    <source>
        <dbReference type="SMART" id="SM00642"/>
    </source>
</evidence>
<dbReference type="PANTHER" id="PTHR10357">
    <property type="entry name" value="ALPHA-AMYLASE FAMILY MEMBER"/>
    <property type="match status" value="1"/>
</dbReference>
<dbReference type="NCBIfam" id="NF008183">
    <property type="entry name" value="PRK10933.1"/>
    <property type="match status" value="1"/>
</dbReference>
<reference evidence="6" key="1">
    <citation type="journal article" date="2024" name="Int. J. Syst. Evol. Microbiol.">
        <title>Polycladomyces zharkentensis sp. nov., a novel thermophilic cellulose- and starch-degrading member of the Bacillota from a geothermal aquifer in Kazakhstan.</title>
        <authorList>
            <person name="Mashzhan A."/>
            <person name="Kistaubayeva A."/>
            <person name="Javier-Lopez R."/>
            <person name="Bissenova U."/>
            <person name="Bissenbay A."/>
            <person name="Birkeland N.K."/>
        </authorList>
    </citation>
    <scope>NUCLEOTIDE SEQUENCE</scope>
    <source>
        <strain evidence="6">ZKZ2T</strain>
    </source>
</reference>
<dbReference type="Gene3D" id="2.60.40.1180">
    <property type="entry name" value="Golgi alpha-mannosidase II"/>
    <property type="match status" value="1"/>
</dbReference>
<comment type="similarity">
    <text evidence="1">Belongs to the glycosyl hydrolase 13 family.</text>
</comment>
<dbReference type="CDD" id="cd11333">
    <property type="entry name" value="AmyAc_SI_OligoGlu_DGase"/>
    <property type="match status" value="1"/>
</dbReference>
<sequence length="561" mass="66196">MTQPWWKKAVVYQIYPKSFKDTTGNGVGDLQGIIEKLDYLKTLGVDVIWLTPIYESPQRDNGYDISDYYRINPEYGTMETFERLLKQAHDKGIKVIMDIVVNHTSTEHPWFRDSARSRENPYRDFYIWKDGVNGGPPNNWQSKFGGSAWQYDKRTGQYYLHLFDVTQADLNWENPELRERIYEMMRFWIDKGVDGFRLDVINLISKDQRFPDDTLETPLDDGRKFYTDGPRIHEFLKEMNRRVFAGNPELLTVGEMSSTTIENCIKYTHPDEKELNMVFSFHHLKVDYPNGEKWVAADFDFLRLKRILSDWQYGMQRGGGWNALFWCNHDQPRVVSRFGDDRKYHKESAKMLATAIHLLQGTPFIYQGEEIGMTNPCFDNIEDYRDVESINAYHLLRAQGKDEKTVMAALKQKSRDNARTPMQWSSEENAGFSSGTPWIGLAPNYEEINVEQALKDPDSIFYHYQKLIRLRKEYDVIAYGDYEWILEDHPHIYAYLRHYRQETLLVINNFYGVETTFHLPEHLNLGGRHRILISNYPDTENQLHHLKLRPYESVAFYIERA</sequence>
<keyword evidence="2 6" id="KW-0378">Hydrolase</keyword>
<evidence type="ECO:0000313" key="6">
    <source>
        <dbReference type="EMBL" id="MBN2907936.1"/>
    </source>
</evidence>
<dbReference type="NCBIfam" id="TIGR02403">
    <property type="entry name" value="trehalose_treC"/>
    <property type="match status" value="1"/>
</dbReference>
<dbReference type="Gene3D" id="3.20.20.80">
    <property type="entry name" value="Glycosidases"/>
    <property type="match status" value="1"/>
</dbReference>
<keyword evidence="7" id="KW-1185">Reference proteome</keyword>
<keyword evidence="3 6" id="KW-0326">Glycosidase</keyword>
<dbReference type="Proteomes" id="UP001177120">
    <property type="component" value="Unassembled WGS sequence"/>
</dbReference>
<dbReference type="EC" id="3.2.1.93" evidence="4"/>
<evidence type="ECO:0000256" key="2">
    <source>
        <dbReference type="ARBA" id="ARBA00022801"/>
    </source>
</evidence>
<dbReference type="Pfam" id="PF00128">
    <property type="entry name" value="Alpha-amylase"/>
    <property type="match status" value="1"/>
</dbReference>
<dbReference type="InterPro" id="IPR013780">
    <property type="entry name" value="Glyco_hydro_b"/>
</dbReference>
<evidence type="ECO:0000256" key="1">
    <source>
        <dbReference type="ARBA" id="ARBA00008061"/>
    </source>
</evidence>
<dbReference type="InterPro" id="IPR012769">
    <property type="entry name" value="Trehalose_TreC"/>
</dbReference>
<dbReference type="SMART" id="SM00642">
    <property type="entry name" value="Aamy"/>
    <property type="match status" value="1"/>
</dbReference>
<organism evidence="6 7">
    <name type="scientific">Polycladomyces zharkentensis</name>
    <dbReference type="NCBI Taxonomy" id="2807616"/>
    <lineage>
        <taxon>Bacteria</taxon>
        <taxon>Bacillati</taxon>
        <taxon>Bacillota</taxon>
        <taxon>Bacilli</taxon>
        <taxon>Bacillales</taxon>
        <taxon>Thermoactinomycetaceae</taxon>
        <taxon>Polycladomyces</taxon>
    </lineage>
</organism>
<dbReference type="InterPro" id="IPR056300">
    <property type="entry name" value="SusG-like_C"/>
</dbReference>
<dbReference type="RefSeq" id="WP_205492100.1">
    <property type="nucleotide sequence ID" value="NZ_JAFHAP010000001.1"/>
</dbReference>
<comment type="caution">
    <text evidence="6">The sequence shown here is derived from an EMBL/GenBank/DDBJ whole genome shotgun (WGS) entry which is preliminary data.</text>
</comment>
<accession>A0ABS2WEG6</accession>
<dbReference type="Pfam" id="PF23915">
    <property type="entry name" value="SusG_C"/>
    <property type="match status" value="1"/>
</dbReference>
<evidence type="ECO:0000313" key="7">
    <source>
        <dbReference type="Proteomes" id="UP001177120"/>
    </source>
</evidence>
<dbReference type="EMBL" id="JAFHAP010000001">
    <property type="protein sequence ID" value="MBN2907936.1"/>
    <property type="molecule type" value="Genomic_DNA"/>
</dbReference>
<dbReference type="InterPro" id="IPR017853">
    <property type="entry name" value="GH"/>
</dbReference>